<evidence type="ECO:0000313" key="3">
    <source>
        <dbReference type="EMBL" id="KAK1658541.1"/>
    </source>
</evidence>
<sequence length="351" mass="40427">MARWVLPLAESSRVGRVSRLPMSLPQLRLFALFQPPLHHETDLAMEQNLEDERRRLDERVAQLQAELEKAQQEATSLTKAQETIDLLTRRVNKVDRLPRQFAQTCSHIDIRQTEIEALVKHKSSLSAAVGLLDTQEIHVNWYRCFEEWKNSPDPKYLGDYFKETANAIISLNGLKELDEGPSETVLVQNHSDNYSQKRRRGYAEETSVSDRETLTPDTDNPGISIACTDINLQHQQATPTYIDYTFAYMFKTEKMFSMFSESFMDRIQRLATWGTERTTSCIRAHISGKQMEFVFDWELPTAPPVEEIFSGPSQATVNIKHATQLCLRVPYEEGQYMLNCMTPEFTLPTQI</sequence>
<evidence type="ECO:0000313" key="4">
    <source>
        <dbReference type="Proteomes" id="UP001224890"/>
    </source>
</evidence>
<keyword evidence="4" id="KW-1185">Reference proteome</keyword>
<protein>
    <submittedName>
        <fullName evidence="3">Uncharacterized protein</fullName>
    </submittedName>
</protein>
<reference evidence="3" key="1">
    <citation type="submission" date="2021-06" db="EMBL/GenBank/DDBJ databases">
        <title>Comparative genomics, transcriptomics and evolutionary studies reveal genomic signatures of adaptation to plant cell wall in hemibiotrophic fungi.</title>
        <authorList>
            <consortium name="DOE Joint Genome Institute"/>
            <person name="Baroncelli R."/>
            <person name="Diaz J.F."/>
            <person name="Benocci T."/>
            <person name="Peng M."/>
            <person name="Battaglia E."/>
            <person name="Haridas S."/>
            <person name="Andreopoulos W."/>
            <person name="Labutti K."/>
            <person name="Pangilinan J."/>
            <person name="Floch G.L."/>
            <person name="Makela M.R."/>
            <person name="Henrissat B."/>
            <person name="Grigoriev I.V."/>
            <person name="Crouch J.A."/>
            <person name="De Vries R.P."/>
            <person name="Sukno S.A."/>
            <person name="Thon M.R."/>
        </authorList>
    </citation>
    <scope>NUCLEOTIDE SEQUENCE</scope>
    <source>
        <strain evidence="3">CBS 193.32</strain>
    </source>
</reference>
<dbReference type="GeneID" id="85451768"/>
<gene>
    <name evidence="3" type="ORF">BDP55DRAFT_395619</name>
</gene>
<organism evidence="3 4">
    <name type="scientific">Colletotrichum godetiae</name>
    <dbReference type="NCBI Taxonomy" id="1209918"/>
    <lineage>
        <taxon>Eukaryota</taxon>
        <taxon>Fungi</taxon>
        <taxon>Dikarya</taxon>
        <taxon>Ascomycota</taxon>
        <taxon>Pezizomycotina</taxon>
        <taxon>Sordariomycetes</taxon>
        <taxon>Hypocreomycetidae</taxon>
        <taxon>Glomerellales</taxon>
        <taxon>Glomerellaceae</taxon>
        <taxon>Colletotrichum</taxon>
        <taxon>Colletotrichum acutatum species complex</taxon>
    </lineage>
</organism>
<feature type="coiled-coil region" evidence="1">
    <location>
        <begin position="46"/>
        <end position="97"/>
    </location>
</feature>
<accession>A0AAJ0ABH1</accession>
<keyword evidence="1" id="KW-0175">Coiled coil</keyword>
<dbReference type="EMBL" id="JAHMHR010000072">
    <property type="protein sequence ID" value="KAK1658541.1"/>
    <property type="molecule type" value="Genomic_DNA"/>
</dbReference>
<feature type="region of interest" description="Disordered" evidence="2">
    <location>
        <begin position="191"/>
        <end position="220"/>
    </location>
</feature>
<proteinExistence type="predicted"/>
<comment type="caution">
    <text evidence="3">The sequence shown here is derived from an EMBL/GenBank/DDBJ whole genome shotgun (WGS) entry which is preliminary data.</text>
</comment>
<evidence type="ECO:0000256" key="1">
    <source>
        <dbReference type="SAM" id="Coils"/>
    </source>
</evidence>
<dbReference type="Proteomes" id="UP001224890">
    <property type="component" value="Unassembled WGS sequence"/>
</dbReference>
<evidence type="ECO:0000256" key="2">
    <source>
        <dbReference type="SAM" id="MobiDB-lite"/>
    </source>
</evidence>
<dbReference type="AlphaFoldDB" id="A0AAJ0ABH1"/>
<dbReference type="RefSeq" id="XP_060423305.1">
    <property type="nucleotide sequence ID" value="XM_060567242.1"/>
</dbReference>
<name>A0AAJ0ABH1_9PEZI</name>